<evidence type="ECO:0000313" key="3">
    <source>
        <dbReference type="Proteomes" id="UP001337655"/>
    </source>
</evidence>
<evidence type="ECO:0008006" key="4">
    <source>
        <dbReference type="Google" id="ProtNLM"/>
    </source>
</evidence>
<feature type="compositionally biased region" description="Acidic residues" evidence="1">
    <location>
        <begin position="382"/>
        <end position="395"/>
    </location>
</feature>
<proteinExistence type="predicted"/>
<feature type="region of interest" description="Disordered" evidence="1">
    <location>
        <begin position="343"/>
        <end position="395"/>
    </location>
</feature>
<name>A0AAV9P801_9PEZI</name>
<comment type="caution">
    <text evidence="2">The sequence shown here is derived from an EMBL/GenBank/DDBJ whole genome shotgun (WGS) entry which is preliminary data.</text>
</comment>
<dbReference type="AlphaFoldDB" id="A0AAV9P801"/>
<dbReference type="Proteomes" id="UP001337655">
    <property type="component" value="Unassembled WGS sequence"/>
</dbReference>
<organism evidence="2 3">
    <name type="scientific">Saxophila tyrrhenica</name>
    <dbReference type="NCBI Taxonomy" id="1690608"/>
    <lineage>
        <taxon>Eukaryota</taxon>
        <taxon>Fungi</taxon>
        <taxon>Dikarya</taxon>
        <taxon>Ascomycota</taxon>
        <taxon>Pezizomycotina</taxon>
        <taxon>Dothideomycetes</taxon>
        <taxon>Dothideomycetidae</taxon>
        <taxon>Mycosphaerellales</taxon>
        <taxon>Extremaceae</taxon>
        <taxon>Saxophila</taxon>
    </lineage>
</organism>
<gene>
    <name evidence="2" type="ORF">LTR77_006480</name>
</gene>
<sequence>MGREDYSRITLWLADLESLAERGINTLVGARGVIAPSAILSTSFILHWALEVRGSCYEVTKIDYSRVGRVKDKATFEAPPLREWWSAREHFGLRYVGRTVGATELNNHQILARARKLWGNGGFFRKEWKLFRNCQNFAHMLFEEICAEPDEFNLRAMRLSEWQRMPNPASNIKGAAVETGLATMTLAPIVAAIHAADARGMRTRDFLRQHPKSTVAGVAVTGLAAVAMLLYQRAPERYQQRQLMYNDIVERAVKYAPLASPALFETLRAKPAAYKGYNMDNINIYAERGYPVREVVAAFEWLRIAPQGARRLRFTREVDLAISMVLYERWRFRDESDTMGRGNPLDWDYDYSSQSQEEEDDYSSEGNDAASDGGGDAGTASESEDDYYEEEGDDY</sequence>
<dbReference type="EMBL" id="JAVRRT010000009">
    <property type="protein sequence ID" value="KAK5169171.1"/>
    <property type="molecule type" value="Genomic_DNA"/>
</dbReference>
<reference evidence="2 3" key="1">
    <citation type="submission" date="2023-08" db="EMBL/GenBank/DDBJ databases">
        <title>Black Yeasts Isolated from many extreme environments.</title>
        <authorList>
            <person name="Coleine C."/>
            <person name="Stajich J.E."/>
            <person name="Selbmann L."/>
        </authorList>
    </citation>
    <scope>NUCLEOTIDE SEQUENCE [LARGE SCALE GENOMIC DNA]</scope>
    <source>
        <strain evidence="2 3">CCFEE 5935</strain>
    </source>
</reference>
<keyword evidence="3" id="KW-1185">Reference proteome</keyword>
<evidence type="ECO:0000256" key="1">
    <source>
        <dbReference type="SAM" id="MobiDB-lite"/>
    </source>
</evidence>
<protein>
    <recommendedName>
        <fullName evidence="4">DUF4105 domain-containing protein</fullName>
    </recommendedName>
</protein>
<dbReference type="GeneID" id="89927820"/>
<evidence type="ECO:0000313" key="2">
    <source>
        <dbReference type="EMBL" id="KAK5169171.1"/>
    </source>
</evidence>
<accession>A0AAV9P801</accession>
<dbReference type="RefSeq" id="XP_064658637.1">
    <property type="nucleotide sequence ID" value="XM_064803722.1"/>
</dbReference>